<dbReference type="Proteomes" id="UP000636938">
    <property type="component" value="Unassembled WGS sequence"/>
</dbReference>
<gene>
    <name evidence="2" type="ORF">H9654_00655</name>
</gene>
<dbReference type="EMBL" id="JACSQS010000001">
    <property type="protein sequence ID" value="MBD7952701.1"/>
    <property type="molecule type" value="Genomic_DNA"/>
</dbReference>
<keyword evidence="1" id="KW-0732">Signal</keyword>
<evidence type="ECO:0008006" key="4">
    <source>
        <dbReference type="Google" id="ProtNLM"/>
    </source>
</evidence>
<reference evidence="2 3" key="1">
    <citation type="submission" date="2020-08" db="EMBL/GenBank/DDBJ databases">
        <title>A Genomic Blueprint of the Chicken Gut Microbiome.</title>
        <authorList>
            <person name="Gilroy R."/>
            <person name="Ravi A."/>
            <person name="Getino M."/>
            <person name="Pursley I."/>
            <person name="Horton D.L."/>
            <person name="Alikhan N.-F."/>
            <person name="Baker D."/>
            <person name="Gharbi K."/>
            <person name="Hall N."/>
            <person name="Watson M."/>
            <person name="Adriaenssens E.M."/>
            <person name="Foster-Nyarko E."/>
            <person name="Jarju S."/>
            <person name="Secka A."/>
            <person name="Antonio M."/>
            <person name="Oren A."/>
            <person name="Chaudhuri R."/>
            <person name="La Ragione R.M."/>
            <person name="Hildebrand F."/>
            <person name="Pallen M.J."/>
        </authorList>
    </citation>
    <scope>NUCLEOTIDE SEQUENCE [LARGE SCALE GENOMIC DNA]</scope>
    <source>
        <strain evidence="2 3">Sa5BUN4</strain>
    </source>
</reference>
<dbReference type="PROSITE" id="PS51257">
    <property type="entry name" value="PROKAR_LIPOPROTEIN"/>
    <property type="match status" value="1"/>
</dbReference>
<dbReference type="AlphaFoldDB" id="A0A8X8FS12"/>
<dbReference type="RefSeq" id="WP_191768203.1">
    <property type="nucleotide sequence ID" value="NZ_JACSQS010000001.1"/>
</dbReference>
<comment type="caution">
    <text evidence="2">The sequence shown here is derived from an EMBL/GenBank/DDBJ whole genome shotgun (WGS) entry which is preliminary data.</text>
</comment>
<evidence type="ECO:0000256" key="1">
    <source>
        <dbReference type="SAM" id="SignalP"/>
    </source>
</evidence>
<keyword evidence="3" id="KW-1185">Reference proteome</keyword>
<evidence type="ECO:0000313" key="3">
    <source>
        <dbReference type="Proteomes" id="UP000636938"/>
    </source>
</evidence>
<organism evidence="2 3">
    <name type="scientific">Stenotrophomonas lacuserhaii</name>
    <dbReference type="NCBI Taxonomy" id="2760084"/>
    <lineage>
        <taxon>Bacteria</taxon>
        <taxon>Pseudomonadati</taxon>
        <taxon>Pseudomonadota</taxon>
        <taxon>Gammaproteobacteria</taxon>
        <taxon>Lysobacterales</taxon>
        <taxon>Lysobacteraceae</taxon>
        <taxon>Stenotrophomonas</taxon>
    </lineage>
</organism>
<name>A0A8X8FS12_9GAMM</name>
<proteinExistence type="predicted"/>
<evidence type="ECO:0000313" key="2">
    <source>
        <dbReference type="EMBL" id="MBD7952701.1"/>
    </source>
</evidence>
<feature type="signal peptide" evidence="1">
    <location>
        <begin position="1"/>
        <end position="16"/>
    </location>
</feature>
<feature type="chain" id="PRO_5036462151" description="Hemolysin" evidence="1">
    <location>
        <begin position="17"/>
        <end position="89"/>
    </location>
</feature>
<accession>A0A8X8FS12</accession>
<sequence>MRIVIIALLGSLAACASEAHKPNPPAPVVVSVPVATYVPIAPELTKRCSWLRDGSPSAVFSVSNGRKRCLLQYEAQLDGVEQVQGKPVP</sequence>
<protein>
    <recommendedName>
        <fullName evidence="4">Hemolysin</fullName>
    </recommendedName>
</protein>